<reference evidence="10" key="2">
    <citation type="submission" date="2024-10" db="UniProtKB">
        <authorList>
            <consortium name="EnsemblProtists"/>
        </authorList>
    </citation>
    <scope>IDENTIFICATION</scope>
</reference>
<dbReference type="AlphaFoldDB" id="A0A0D3JMC1"/>
<dbReference type="GO" id="GO:0003755">
    <property type="term" value="F:peptidyl-prolyl cis-trans isomerase activity"/>
    <property type="evidence" value="ECO:0007669"/>
    <property type="project" value="UniProtKB-KW"/>
</dbReference>
<keyword evidence="11" id="KW-1185">Reference proteome</keyword>
<feature type="chain" id="PRO_5044270202" description="peptidylprolyl isomerase" evidence="8">
    <location>
        <begin position="20"/>
        <end position="150"/>
    </location>
</feature>
<accession>A0A0D3JMC1</accession>
<evidence type="ECO:0000256" key="7">
    <source>
        <dbReference type="PROSITE-ProRule" id="PRU00277"/>
    </source>
</evidence>
<dbReference type="Gene3D" id="3.10.50.40">
    <property type="match status" value="1"/>
</dbReference>
<name>A0A0D3JMC1_EMIH1</name>
<protein>
    <recommendedName>
        <fullName evidence="3 7">peptidylprolyl isomerase</fullName>
        <ecNumber evidence="3 7">5.2.1.8</ecNumber>
    </recommendedName>
</protein>
<dbReference type="PROSITE" id="PS50059">
    <property type="entry name" value="FKBP_PPIASE"/>
    <property type="match status" value="1"/>
</dbReference>
<dbReference type="InterPro" id="IPR046357">
    <property type="entry name" value="PPIase_dom_sf"/>
</dbReference>
<dbReference type="GeneID" id="17270203"/>
<evidence type="ECO:0000256" key="6">
    <source>
        <dbReference type="ARBA" id="ARBA00023235"/>
    </source>
</evidence>
<dbReference type="PANTHER" id="PTHR45779">
    <property type="entry name" value="PEPTIDYLPROLYL ISOMERASE"/>
    <property type="match status" value="1"/>
</dbReference>
<keyword evidence="6 7" id="KW-0413">Isomerase</keyword>
<dbReference type="STRING" id="2903.R1ENV3"/>
<dbReference type="Proteomes" id="UP000013827">
    <property type="component" value="Unassembled WGS sequence"/>
</dbReference>
<dbReference type="InterPro" id="IPR044609">
    <property type="entry name" value="FKBP2/11"/>
</dbReference>
<dbReference type="Pfam" id="PF01346">
    <property type="entry name" value="FKBP_N"/>
    <property type="match status" value="1"/>
</dbReference>
<dbReference type="KEGG" id="ehx:EMIHUDRAFT_435425"/>
<evidence type="ECO:0000256" key="3">
    <source>
        <dbReference type="ARBA" id="ARBA00013194"/>
    </source>
</evidence>
<dbReference type="InterPro" id="IPR001179">
    <property type="entry name" value="PPIase_FKBP_dom"/>
</dbReference>
<feature type="signal peptide" evidence="8">
    <location>
        <begin position="1"/>
        <end position="19"/>
    </location>
</feature>
<proteinExistence type="inferred from homology"/>
<evidence type="ECO:0000256" key="4">
    <source>
        <dbReference type="ARBA" id="ARBA00022729"/>
    </source>
</evidence>
<dbReference type="PaxDb" id="2903-EOD24656"/>
<evidence type="ECO:0000313" key="11">
    <source>
        <dbReference type="Proteomes" id="UP000013827"/>
    </source>
</evidence>
<dbReference type="SUPFAM" id="SSF54534">
    <property type="entry name" value="FKBP-like"/>
    <property type="match status" value="1"/>
</dbReference>
<evidence type="ECO:0000256" key="1">
    <source>
        <dbReference type="ARBA" id="ARBA00000971"/>
    </source>
</evidence>
<evidence type="ECO:0000256" key="8">
    <source>
        <dbReference type="SAM" id="SignalP"/>
    </source>
</evidence>
<evidence type="ECO:0000259" key="9">
    <source>
        <dbReference type="PROSITE" id="PS50059"/>
    </source>
</evidence>
<dbReference type="RefSeq" id="XP_005777085.1">
    <property type="nucleotide sequence ID" value="XM_005777028.1"/>
</dbReference>
<dbReference type="eggNOG" id="KOG0549">
    <property type="taxonomic scope" value="Eukaryota"/>
</dbReference>
<dbReference type="PANTHER" id="PTHR45779:SF7">
    <property type="entry name" value="PEPTIDYLPROLYL ISOMERASE"/>
    <property type="match status" value="1"/>
</dbReference>
<dbReference type="EC" id="5.2.1.8" evidence="3 7"/>
<sequence length="150" mass="16029">MLAALLALAAAATTPEGLAWLDENKNKAGVVVLPSGLQYKVLKEAPAGAKSPLVGTPCSCHYRGTLIDGTEFDSSYKRGQPTTFAPNQVIKGWTEAMQLMGEGDKWELYVPSELAYGDRQRGQHITPGAVLVFEIEILEVKGDSKPKAAA</sequence>
<organism evidence="10 11">
    <name type="scientific">Emiliania huxleyi (strain CCMP1516)</name>
    <dbReference type="NCBI Taxonomy" id="280463"/>
    <lineage>
        <taxon>Eukaryota</taxon>
        <taxon>Haptista</taxon>
        <taxon>Haptophyta</taxon>
        <taxon>Prymnesiophyceae</taxon>
        <taxon>Isochrysidales</taxon>
        <taxon>Noelaerhabdaceae</taxon>
        <taxon>Emiliania</taxon>
    </lineage>
</organism>
<evidence type="ECO:0000256" key="5">
    <source>
        <dbReference type="ARBA" id="ARBA00023110"/>
    </source>
</evidence>
<keyword evidence="4 8" id="KW-0732">Signal</keyword>
<dbReference type="EnsemblProtists" id="EOD24656">
    <property type="protein sequence ID" value="EOD24656"/>
    <property type="gene ID" value="EMIHUDRAFT_435425"/>
</dbReference>
<feature type="domain" description="PPIase FKBP-type" evidence="9">
    <location>
        <begin position="55"/>
        <end position="141"/>
    </location>
</feature>
<dbReference type="HOGENOM" id="CLU_013615_7_3_1"/>
<evidence type="ECO:0000313" key="10">
    <source>
        <dbReference type="EnsemblProtists" id="EOD24656"/>
    </source>
</evidence>
<comment type="similarity">
    <text evidence="2">Belongs to the FKBP-type PPIase family.</text>
</comment>
<comment type="catalytic activity">
    <reaction evidence="1 7">
        <text>[protein]-peptidylproline (omega=180) = [protein]-peptidylproline (omega=0)</text>
        <dbReference type="Rhea" id="RHEA:16237"/>
        <dbReference type="Rhea" id="RHEA-COMP:10747"/>
        <dbReference type="Rhea" id="RHEA-COMP:10748"/>
        <dbReference type="ChEBI" id="CHEBI:83833"/>
        <dbReference type="ChEBI" id="CHEBI:83834"/>
        <dbReference type="EC" id="5.2.1.8"/>
    </reaction>
</comment>
<dbReference type="InterPro" id="IPR000774">
    <property type="entry name" value="PPIase_FKBP_N"/>
</dbReference>
<dbReference type="Pfam" id="PF00254">
    <property type="entry name" value="FKBP_C"/>
    <property type="match status" value="1"/>
</dbReference>
<dbReference type="GO" id="GO:0006457">
    <property type="term" value="P:protein folding"/>
    <property type="evidence" value="ECO:0007669"/>
    <property type="project" value="InterPro"/>
</dbReference>
<dbReference type="FunFam" id="3.10.50.40:FF:000045">
    <property type="entry name" value="Peptidyl-prolyl cis-trans isomerase"/>
    <property type="match status" value="1"/>
</dbReference>
<evidence type="ECO:0000256" key="2">
    <source>
        <dbReference type="ARBA" id="ARBA00006577"/>
    </source>
</evidence>
<keyword evidence="5 7" id="KW-0697">Rotamase</keyword>
<reference evidence="11" key="1">
    <citation type="journal article" date="2013" name="Nature">
        <title>Pan genome of the phytoplankton Emiliania underpins its global distribution.</title>
        <authorList>
            <person name="Read B.A."/>
            <person name="Kegel J."/>
            <person name="Klute M.J."/>
            <person name="Kuo A."/>
            <person name="Lefebvre S.C."/>
            <person name="Maumus F."/>
            <person name="Mayer C."/>
            <person name="Miller J."/>
            <person name="Monier A."/>
            <person name="Salamov A."/>
            <person name="Young J."/>
            <person name="Aguilar M."/>
            <person name="Claverie J.M."/>
            <person name="Frickenhaus S."/>
            <person name="Gonzalez K."/>
            <person name="Herman E.K."/>
            <person name="Lin Y.C."/>
            <person name="Napier J."/>
            <person name="Ogata H."/>
            <person name="Sarno A.F."/>
            <person name="Shmutz J."/>
            <person name="Schroeder D."/>
            <person name="de Vargas C."/>
            <person name="Verret F."/>
            <person name="von Dassow P."/>
            <person name="Valentin K."/>
            <person name="Van de Peer Y."/>
            <person name="Wheeler G."/>
            <person name="Dacks J.B."/>
            <person name="Delwiche C.F."/>
            <person name="Dyhrman S.T."/>
            <person name="Glockner G."/>
            <person name="John U."/>
            <person name="Richards T."/>
            <person name="Worden A.Z."/>
            <person name="Zhang X."/>
            <person name="Grigoriev I.V."/>
            <person name="Allen A.E."/>
            <person name="Bidle K."/>
            <person name="Borodovsky M."/>
            <person name="Bowler C."/>
            <person name="Brownlee C."/>
            <person name="Cock J.M."/>
            <person name="Elias M."/>
            <person name="Gladyshev V.N."/>
            <person name="Groth M."/>
            <person name="Guda C."/>
            <person name="Hadaegh A."/>
            <person name="Iglesias-Rodriguez M.D."/>
            <person name="Jenkins J."/>
            <person name="Jones B.M."/>
            <person name="Lawson T."/>
            <person name="Leese F."/>
            <person name="Lindquist E."/>
            <person name="Lobanov A."/>
            <person name="Lomsadze A."/>
            <person name="Malik S.B."/>
            <person name="Marsh M.E."/>
            <person name="Mackinder L."/>
            <person name="Mock T."/>
            <person name="Mueller-Roeber B."/>
            <person name="Pagarete A."/>
            <person name="Parker M."/>
            <person name="Probert I."/>
            <person name="Quesneville H."/>
            <person name="Raines C."/>
            <person name="Rensing S.A."/>
            <person name="Riano-Pachon D.M."/>
            <person name="Richier S."/>
            <person name="Rokitta S."/>
            <person name="Shiraiwa Y."/>
            <person name="Soanes D.M."/>
            <person name="van der Giezen M."/>
            <person name="Wahlund T.M."/>
            <person name="Williams B."/>
            <person name="Wilson W."/>
            <person name="Wolfe G."/>
            <person name="Wurch L.L."/>
        </authorList>
    </citation>
    <scope>NUCLEOTIDE SEQUENCE</scope>
</reference>
<dbReference type="OMA" id="GAKWELY"/>